<dbReference type="PANTHER" id="PTHR43047:SF64">
    <property type="entry name" value="HISTIDINE KINASE CONTAINING CHEY-HOMOLOGOUS RECEIVER DOMAIN AND PAS DOMAIN-RELATED"/>
    <property type="match status" value="1"/>
</dbReference>
<dbReference type="InterPro" id="IPR036097">
    <property type="entry name" value="HisK_dim/P_sf"/>
</dbReference>
<dbReference type="Gene3D" id="3.30.565.10">
    <property type="entry name" value="Histidine kinase-like ATPase, C-terminal domain"/>
    <property type="match status" value="1"/>
</dbReference>
<evidence type="ECO:0000313" key="6">
    <source>
        <dbReference type="EMBL" id="VAV97296.1"/>
    </source>
</evidence>
<proteinExistence type="predicted"/>
<evidence type="ECO:0000259" key="5">
    <source>
        <dbReference type="PROSITE" id="PS50109"/>
    </source>
</evidence>
<evidence type="ECO:0000256" key="2">
    <source>
        <dbReference type="ARBA" id="ARBA00012438"/>
    </source>
</evidence>
<dbReference type="AlphaFoldDB" id="A0A3B0S8V2"/>
<sequence>MEFRPIALFKKLASGVRGGPVWRGGTGDMVAALYDDGIFLEVSPSAAEMIGAAGNLVGRSLFDFVRREDRAVVRAAMVEAASSAYAPASRLRANFRLLRVRRAAAMAEITFKPLGRGRLMALIRDRSEELARSRETRIAEERVARQAMPHSVGVQSAPQISPEINPIPASLPPELMANLSHEMKTPLNAIMGFADAMRAETYGPLGHEKYAEYVGDIHAAGAHLQELIASLFDYAKVETGQYGLNPVLAAPGPAARECAAMIRGEAARAGLSLRVNIAPDLPETMLDARVVKQILINLLTNAVKFTAEGEIELSVEEKCGALDFTVRDTGIGMNAMVLAKQGGRYSDTHKDGVRGTKGS</sequence>
<dbReference type="EMBL" id="UOEH01000221">
    <property type="protein sequence ID" value="VAV97296.1"/>
    <property type="molecule type" value="Genomic_DNA"/>
</dbReference>
<dbReference type="CDD" id="cd00130">
    <property type="entry name" value="PAS"/>
    <property type="match status" value="1"/>
</dbReference>
<feature type="domain" description="Histidine kinase" evidence="5">
    <location>
        <begin position="178"/>
        <end position="359"/>
    </location>
</feature>
<dbReference type="SUPFAM" id="SSF47384">
    <property type="entry name" value="Homodimeric domain of signal transducing histidine kinase"/>
    <property type="match status" value="1"/>
</dbReference>
<dbReference type="Gene3D" id="3.30.450.20">
    <property type="entry name" value="PAS domain"/>
    <property type="match status" value="1"/>
</dbReference>
<dbReference type="PANTHER" id="PTHR43047">
    <property type="entry name" value="TWO-COMPONENT HISTIDINE PROTEIN KINASE"/>
    <property type="match status" value="1"/>
</dbReference>
<evidence type="ECO:0000256" key="1">
    <source>
        <dbReference type="ARBA" id="ARBA00000085"/>
    </source>
</evidence>
<accession>A0A3B0S8V2</accession>
<dbReference type="Gene3D" id="1.10.287.130">
    <property type="match status" value="1"/>
</dbReference>
<dbReference type="InterPro" id="IPR035965">
    <property type="entry name" value="PAS-like_dom_sf"/>
</dbReference>
<evidence type="ECO:0000256" key="3">
    <source>
        <dbReference type="ARBA" id="ARBA00022679"/>
    </source>
</evidence>
<protein>
    <recommendedName>
        <fullName evidence="2">histidine kinase</fullName>
        <ecNumber evidence="2">2.7.13.3</ecNumber>
    </recommendedName>
</protein>
<dbReference type="PROSITE" id="PS50109">
    <property type="entry name" value="HIS_KIN"/>
    <property type="match status" value="1"/>
</dbReference>
<dbReference type="InterPro" id="IPR036890">
    <property type="entry name" value="HATPase_C_sf"/>
</dbReference>
<dbReference type="SMART" id="SM00388">
    <property type="entry name" value="HisKA"/>
    <property type="match status" value="1"/>
</dbReference>
<organism evidence="6">
    <name type="scientific">hydrothermal vent metagenome</name>
    <dbReference type="NCBI Taxonomy" id="652676"/>
    <lineage>
        <taxon>unclassified sequences</taxon>
        <taxon>metagenomes</taxon>
        <taxon>ecological metagenomes</taxon>
    </lineage>
</organism>
<dbReference type="EC" id="2.7.13.3" evidence="2"/>
<comment type="catalytic activity">
    <reaction evidence="1">
        <text>ATP + protein L-histidine = ADP + protein N-phospho-L-histidine.</text>
        <dbReference type="EC" id="2.7.13.3"/>
    </reaction>
</comment>
<gene>
    <name evidence="6" type="ORF">MNBD_ALPHA05-872</name>
</gene>
<dbReference type="InterPro" id="IPR003661">
    <property type="entry name" value="HisK_dim/P_dom"/>
</dbReference>
<dbReference type="SUPFAM" id="SSF55874">
    <property type="entry name" value="ATPase domain of HSP90 chaperone/DNA topoisomerase II/histidine kinase"/>
    <property type="match status" value="1"/>
</dbReference>
<dbReference type="Pfam" id="PF00512">
    <property type="entry name" value="HisKA"/>
    <property type="match status" value="1"/>
</dbReference>
<dbReference type="Pfam" id="PF02518">
    <property type="entry name" value="HATPase_c"/>
    <property type="match status" value="1"/>
</dbReference>
<dbReference type="CDD" id="cd00082">
    <property type="entry name" value="HisKA"/>
    <property type="match status" value="1"/>
</dbReference>
<dbReference type="GO" id="GO:0000155">
    <property type="term" value="F:phosphorelay sensor kinase activity"/>
    <property type="evidence" value="ECO:0007669"/>
    <property type="project" value="InterPro"/>
</dbReference>
<dbReference type="InterPro" id="IPR003594">
    <property type="entry name" value="HATPase_dom"/>
</dbReference>
<reference evidence="6" key="1">
    <citation type="submission" date="2018-06" db="EMBL/GenBank/DDBJ databases">
        <authorList>
            <person name="Zhirakovskaya E."/>
        </authorList>
    </citation>
    <scope>NUCLEOTIDE SEQUENCE</scope>
</reference>
<feature type="non-terminal residue" evidence="6">
    <location>
        <position position="359"/>
    </location>
</feature>
<name>A0A3B0S8V2_9ZZZZ</name>
<dbReference type="SUPFAM" id="SSF55785">
    <property type="entry name" value="PYP-like sensor domain (PAS domain)"/>
    <property type="match status" value="1"/>
</dbReference>
<dbReference type="InterPro" id="IPR000014">
    <property type="entry name" value="PAS"/>
</dbReference>
<keyword evidence="4" id="KW-0418">Kinase</keyword>
<evidence type="ECO:0000256" key="4">
    <source>
        <dbReference type="ARBA" id="ARBA00022777"/>
    </source>
</evidence>
<keyword evidence="3" id="KW-0808">Transferase</keyword>
<dbReference type="InterPro" id="IPR005467">
    <property type="entry name" value="His_kinase_dom"/>
</dbReference>